<evidence type="ECO:0000313" key="2">
    <source>
        <dbReference type="Proteomes" id="UP001241377"/>
    </source>
</evidence>
<protein>
    <submittedName>
        <fullName evidence="1">Uncharacterized protein</fullName>
    </submittedName>
</protein>
<name>A0ACC2UXL2_9TREE</name>
<keyword evidence="2" id="KW-1185">Reference proteome</keyword>
<sequence>MKKLDHPNLVLLYEAIDVPTSDSLYLVLEFMSGGTVMNIKLGETTTPLQTEVAREYFRQLVLGLEYLHGNDVAHRDE</sequence>
<accession>A0ACC2UXL2</accession>
<organism evidence="1 2">
    <name type="scientific">Naganishia cerealis</name>
    <dbReference type="NCBI Taxonomy" id="610337"/>
    <lineage>
        <taxon>Eukaryota</taxon>
        <taxon>Fungi</taxon>
        <taxon>Dikarya</taxon>
        <taxon>Basidiomycota</taxon>
        <taxon>Agaricomycotina</taxon>
        <taxon>Tremellomycetes</taxon>
        <taxon>Filobasidiales</taxon>
        <taxon>Filobasidiaceae</taxon>
        <taxon>Naganishia</taxon>
    </lineage>
</organism>
<proteinExistence type="predicted"/>
<dbReference type="EMBL" id="JASBWR010000149">
    <property type="protein sequence ID" value="KAJ9091454.1"/>
    <property type="molecule type" value="Genomic_DNA"/>
</dbReference>
<evidence type="ECO:0000313" key="1">
    <source>
        <dbReference type="EMBL" id="KAJ9091454.1"/>
    </source>
</evidence>
<reference evidence="1" key="1">
    <citation type="submission" date="2023-04" db="EMBL/GenBank/DDBJ databases">
        <title>Draft Genome sequencing of Naganishia species isolated from polar environments using Oxford Nanopore Technology.</title>
        <authorList>
            <person name="Leo P."/>
            <person name="Venkateswaran K."/>
        </authorList>
    </citation>
    <scope>NUCLEOTIDE SEQUENCE</scope>
    <source>
        <strain evidence="1">MNA-CCFEE 5261</strain>
    </source>
</reference>
<comment type="caution">
    <text evidence="1">The sequence shown here is derived from an EMBL/GenBank/DDBJ whole genome shotgun (WGS) entry which is preliminary data.</text>
</comment>
<gene>
    <name evidence="1" type="ORF">QFC19_009096</name>
</gene>
<dbReference type="Proteomes" id="UP001241377">
    <property type="component" value="Unassembled WGS sequence"/>
</dbReference>